<sequence>MSAQVGDKSEKPEIDSSVLKDLDEAIIEDMPWAQNMLQKYQEDLRLNFLNWCAVAKEVGGADGKHTKDWGKHYGETLNVLLRDMLNDILGVQDKTTDTIQILLQKLQRLCEALKEPMPNIGADGLCLYEEQKRLQNYIAKWESVLNLKIQELKKFEKKYLTLCKSLGEEPRLKWEYPRMPIADALHTYECSIQQLETTLFERHERFCHLKAVIAEHVEQLHYKPTCEFEKKVLSDAIVEFTQNNMAQLECFAAELEKIKQSIEDDIAHLRSRIEDLWNMIETDLKYRDDFRTLHAGSSLDVVEKLREELRRCEVLKKENIQDFVEKLRSRLEELWRKCHCAESVKSSFTCFYSDCYTEDLLDLHEIEIDKWEKYYKDNKQLIQLVEKHKELWQAVRVLEENASATNRYKNRGGNLLQEEKERNKLSKLIPKLEADIFALCEEYKNNNSGASFTTFGQTPEATIQYMHEKRDIDRRMKLSARKMQRELTPGLSSTKLPVSCFGASTSKMVVTPTAKRKLLASPNPTKKLKNEVQKNPKATPLAKHFPKKKITVATRPLAGQKRRSQTSIERHQRRKSGRKTSRIAPLINEESDHDTQSTTYTKFEKAPLANSSFRKGQYQVFVLLAKLCVFADPKYVFLLIVLRFRTHLVFSDLGFTAGHLWLHFALLS</sequence>
<proteinExistence type="predicted"/>
<dbReference type="PANTHER" id="PTHR19321:SF41">
    <property type="entry name" value="FASCETTO-RELATED"/>
    <property type="match status" value="1"/>
</dbReference>
<dbReference type="InterPro" id="IPR007145">
    <property type="entry name" value="MAP65_Ase1_PRC1"/>
</dbReference>
<evidence type="ECO:0000313" key="3">
    <source>
        <dbReference type="Proteomes" id="UP000019118"/>
    </source>
</evidence>
<reference evidence="2" key="2">
    <citation type="submission" date="2024-08" db="UniProtKB">
        <authorList>
            <consortium name="EnsemblMetazoa"/>
        </authorList>
    </citation>
    <scope>IDENTIFICATION</scope>
</reference>
<dbReference type="Pfam" id="PF03999">
    <property type="entry name" value="MAP65_ASE1"/>
    <property type="match status" value="1"/>
</dbReference>
<name>A0AAR5QCJ0_DENPD</name>
<dbReference type="Gene3D" id="1.20.58.1520">
    <property type="match status" value="1"/>
</dbReference>
<reference evidence="3" key="1">
    <citation type="journal article" date="2013" name="Genome Biol.">
        <title>Draft genome of the mountain pine beetle, Dendroctonus ponderosae Hopkins, a major forest pest.</title>
        <authorList>
            <person name="Keeling C.I."/>
            <person name="Yuen M.M."/>
            <person name="Liao N.Y."/>
            <person name="Docking T.R."/>
            <person name="Chan S.K."/>
            <person name="Taylor G.A."/>
            <person name="Palmquist D.L."/>
            <person name="Jackman S.D."/>
            <person name="Nguyen A."/>
            <person name="Li M."/>
            <person name="Henderson H."/>
            <person name="Janes J.K."/>
            <person name="Zhao Y."/>
            <person name="Pandoh P."/>
            <person name="Moore R."/>
            <person name="Sperling F.A."/>
            <person name="Huber D.P."/>
            <person name="Birol I."/>
            <person name="Jones S.J."/>
            <person name="Bohlmann J."/>
        </authorList>
    </citation>
    <scope>NUCLEOTIDE SEQUENCE</scope>
</reference>
<organism evidence="2 3">
    <name type="scientific">Dendroctonus ponderosae</name>
    <name type="common">Mountain pine beetle</name>
    <dbReference type="NCBI Taxonomy" id="77166"/>
    <lineage>
        <taxon>Eukaryota</taxon>
        <taxon>Metazoa</taxon>
        <taxon>Ecdysozoa</taxon>
        <taxon>Arthropoda</taxon>
        <taxon>Hexapoda</taxon>
        <taxon>Insecta</taxon>
        <taxon>Pterygota</taxon>
        <taxon>Neoptera</taxon>
        <taxon>Endopterygota</taxon>
        <taxon>Coleoptera</taxon>
        <taxon>Polyphaga</taxon>
        <taxon>Cucujiformia</taxon>
        <taxon>Curculionidae</taxon>
        <taxon>Scolytinae</taxon>
        <taxon>Dendroctonus</taxon>
    </lineage>
</organism>
<dbReference type="GO" id="GO:0008017">
    <property type="term" value="F:microtubule binding"/>
    <property type="evidence" value="ECO:0007669"/>
    <property type="project" value="InterPro"/>
</dbReference>
<protein>
    <recommendedName>
        <fullName evidence="4">Protein regulator of cytokinesis 1</fullName>
    </recommendedName>
</protein>
<dbReference type="GO" id="GO:0051256">
    <property type="term" value="P:mitotic spindle midzone assembly"/>
    <property type="evidence" value="ECO:0007669"/>
    <property type="project" value="TreeGrafter"/>
</dbReference>
<keyword evidence="3" id="KW-1185">Reference proteome</keyword>
<dbReference type="AlphaFoldDB" id="A0AAR5QCJ0"/>
<evidence type="ECO:0000313" key="2">
    <source>
        <dbReference type="EnsemblMetazoa" id="XP_019770940.1"/>
    </source>
</evidence>
<evidence type="ECO:0008006" key="4">
    <source>
        <dbReference type="Google" id="ProtNLM"/>
    </source>
</evidence>
<dbReference type="PANTHER" id="PTHR19321">
    <property type="entry name" value="PROTEIN REGULATOR OF CYTOKINESIS 1 PRC1-RELATED"/>
    <property type="match status" value="1"/>
</dbReference>
<evidence type="ECO:0000256" key="1">
    <source>
        <dbReference type="SAM" id="MobiDB-lite"/>
    </source>
</evidence>
<dbReference type="GO" id="GO:1990023">
    <property type="term" value="C:mitotic spindle midzone"/>
    <property type="evidence" value="ECO:0007669"/>
    <property type="project" value="TreeGrafter"/>
</dbReference>
<feature type="compositionally biased region" description="Basic residues" evidence="1">
    <location>
        <begin position="571"/>
        <end position="581"/>
    </location>
</feature>
<dbReference type="Proteomes" id="UP000019118">
    <property type="component" value="Unassembled WGS sequence"/>
</dbReference>
<dbReference type="EnsemblMetazoa" id="XM_019915381.1">
    <property type="protein sequence ID" value="XP_019770940.1"/>
    <property type="gene ID" value="LOC109544955"/>
</dbReference>
<feature type="region of interest" description="Disordered" evidence="1">
    <location>
        <begin position="549"/>
        <end position="582"/>
    </location>
</feature>
<accession>A0AAR5QCJ0</accession>
<dbReference type="GO" id="GO:0005737">
    <property type="term" value="C:cytoplasm"/>
    <property type="evidence" value="ECO:0007669"/>
    <property type="project" value="TreeGrafter"/>
</dbReference>